<sequence>MKNLLLTLVMAALSLTSFGQKIAAKKNLITVDKQPYASIEYDGVDTYYVSSPQNERLFVVKWLYFNDPAAASATNAGGATSYLQFIFPGSHTLVETATPAPSFTAFPLILARQIYTARLLKNGALDSQAVADFASINGLLYSARRQALDRPIVVPVGSGY</sequence>
<evidence type="ECO:0000313" key="3">
    <source>
        <dbReference type="Proteomes" id="UP000441336"/>
    </source>
</evidence>
<evidence type="ECO:0000313" key="2">
    <source>
        <dbReference type="EMBL" id="MVN76834.1"/>
    </source>
</evidence>
<feature type="chain" id="PRO_5029525286" description="DUF5103 domain-containing protein" evidence="1">
    <location>
        <begin position="24"/>
        <end position="160"/>
    </location>
</feature>
<reference evidence="2 3" key="1">
    <citation type="submission" date="2019-12" db="EMBL/GenBank/DDBJ databases">
        <title>Hymenobacter sp. HMF4947 Genome sequencing and assembly.</title>
        <authorList>
            <person name="Kang H."/>
            <person name="Cha I."/>
            <person name="Kim H."/>
            <person name="Joh K."/>
        </authorList>
    </citation>
    <scope>NUCLEOTIDE SEQUENCE [LARGE SCALE GENOMIC DNA]</scope>
    <source>
        <strain evidence="2 3">HMF4947</strain>
    </source>
</reference>
<keyword evidence="1" id="KW-0732">Signal</keyword>
<evidence type="ECO:0008006" key="4">
    <source>
        <dbReference type="Google" id="ProtNLM"/>
    </source>
</evidence>
<organism evidence="2 3">
    <name type="scientific">Hymenobacter ginkgonis</name>
    <dbReference type="NCBI Taxonomy" id="2682976"/>
    <lineage>
        <taxon>Bacteria</taxon>
        <taxon>Pseudomonadati</taxon>
        <taxon>Bacteroidota</taxon>
        <taxon>Cytophagia</taxon>
        <taxon>Cytophagales</taxon>
        <taxon>Hymenobacteraceae</taxon>
        <taxon>Hymenobacter</taxon>
    </lineage>
</organism>
<gene>
    <name evidence="2" type="ORF">GO988_10915</name>
</gene>
<name>A0A7K1TEL7_9BACT</name>
<keyword evidence="3" id="KW-1185">Reference proteome</keyword>
<dbReference type="Proteomes" id="UP000441336">
    <property type="component" value="Unassembled WGS sequence"/>
</dbReference>
<dbReference type="RefSeq" id="WP_157565120.1">
    <property type="nucleotide sequence ID" value="NZ_WQKZ01000002.1"/>
</dbReference>
<evidence type="ECO:0000256" key="1">
    <source>
        <dbReference type="SAM" id="SignalP"/>
    </source>
</evidence>
<protein>
    <recommendedName>
        <fullName evidence="4">DUF5103 domain-containing protein</fullName>
    </recommendedName>
</protein>
<dbReference type="AlphaFoldDB" id="A0A7K1TEL7"/>
<accession>A0A7K1TEL7</accession>
<feature type="signal peptide" evidence="1">
    <location>
        <begin position="1"/>
        <end position="23"/>
    </location>
</feature>
<dbReference type="EMBL" id="WQKZ01000002">
    <property type="protein sequence ID" value="MVN76834.1"/>
    <property type="molecule type" value="Genomic_DNA"/>
</dbReference>
<proteinExistence type="predicted"/>
<comment type="caution">
    <text evidence="2">The sequence shown here is derived from an EMBL/GenBank/DDBJ whole genome shotgun (WGS) entry which is preliminary data.</text>
</comment>